<evidence type="ECO:0000256" key="1">
    <source>
        <dbReference type="SAM" id="MobiDB-lite"/>
    </source>
</evidence>
<feature type="region of interest" description="Disordered" evidence="1">
    <location>
        <begin position="168"/>
        <end position="187"/>
    </location>
</feature>
<dbReference type="OrthoDB" id="10018943at2"/>
<dbReference type="RefSeq" id="WP_086348779.1">
    <property type="nucleotide sequence ID" value="NZ_CP147247.1"/>
</dbReference>
<dbReference type="Proteomes" id="UP000195141">
    <property type="component" value="Chromosome"/>
</dbReference>
<accession>A0A242K8T2</accession>
<evidence type="ECO:0000313" key="4">
    <source>
        <dbReference type="Proteomes" id="UP000195141"/>
    </source>
</evidence>
<reference evidence="3" key="2">
    <citation type="submission" date="2017-05" db="EMBL/GenBank/DDBJ databases">
        <authorList>
            <consortium name="The Broad Institute Genomics Platform"/>
            <consortium name="The Broad Institute Genomic Center for Infectious Diseases"/>
            <person name="Earl A."/>
            <person name="Manson A."/>
            <person name="Schwartman J."/>
            <person name="Gilmore M."/>
            <person name="Abouelleil A."/>
            <person name="Cao P."/>
            <person name="Chapman S."/>
            <person name="Cusick C."/>
            <person name="Shea T."/>
            <person name="Young S."/>
            <person name="Neafsey D."/>
            <person name="Nusbaum C."/>
            <person name="Birren B."/>
        </authorList>
    </citation>
    <scope>NUCLEOTIDE SEQUENCE</scope>
    <source>
        <strain evidence="3">9E7_DIV0242</strain>
    </source>
</reference>
<keyword evidence="4" id="KW-1185">Reference proteome</keyword>
<organism evidence="2">
    <name type="scientific">Candidatus Enterococcus clewellii</name>
    <dbReference type="NCBI Taxonomy" id="1834193"/>
    <lineage>
        <taxon>Bacteria</taxon>
        <taxon>Bacillati</taxon>
        <taxon>Bacillota</taxon>
        <taxon>Bacilli</taxon>
        <taxon>Lactobacillales</taxon>
        <taxon>Enterococcaceae</taxon>
        <taxon>Enterococcus</taxon>
    </lineage>
</organism>
<reference evidence="3" key="3">
    <citation type="submission" date="2024-03" db="EMBL/GenBank/DDBJ databases">
        <title>The Genome Sequence of Enterococcus sp. DIV0242b.</title>
        <authorList>
            <consortium name="The Broad Institute Genomics Platform"/>
            <consortium name="The Broad Institute Microbial Omics Core"/>
            <consortium name="The Broad Institute Genomic Center for Infectious Diseases"/>
            <person name="Earl A."/>
            <person name="Manson A."/>
            <person name="Gilmore M."/>
            <person name="Schwartman J."/>
            <person name="Shea T."/>
            <person name="Abouelleil A."/>
            <person name="Cao P."/>
            <person name="Chapman S."/>
            <person name="Cusick C."/>
            <person name="Young S."/>
            <person name="Neafsey D."/>
            <person name="Nusbaum C."/>
            <person name="Birren B."/>
        </authorList>
    </citation>
    <scope>NUCLEOTIDE SEQUENCE</scope>
    <source>
        <strain evidence="3">9E7_DIV0242</strain>
    </source>
</reference>
<dbReference type="EMBL" id="CP147247">
    <property type="protein sequence ID" value="WYJ91188.1"/>
    <property type="molecule type" value="Genomic_DNA"/>
</dbReference>
<feature type="compositionally biased region" description="Basic and acidic residues" evidence="1">
    <location>
        <begin position="172"/>
        <end position="187"/>
    </location>
</feature>
<name>A0A242K8T2_9ENTE</name>
<dbReference type="EMBL" id="NGMM01000002">
    <property type="protein sequence ID" value="OTP17581.1"/>
    <property type="molecule type" value="Genomic_DNA"/>
</dbReference>
<protein>
    <submittedName>
        <fullName evidence="2">Uncharacterized protein</fullName>
    </submittedName>
</protein>
<reference evidence="2" key="1">
    <citation type="submission" date="2017-05" db="EMBL/GenBank/DDBJ databases">
        <title>The Genome Sequence of Enterococcus sp. 9E7_DIV0242.</title>
        <authorList>
            <consortium name="The Broad Institute Genomics Platform"/>
            <consortium name="The Broad Institute Genomic Center for Infectious Diseases"/>
            <person name="Earl A."/>
            <person name="Manson A."/>
            <person name="Schwartman J."/>
            <person name="Gilmore M."/>
            <person name="Abouelleil A."/>
            <person name="Cao P."/>
            <person name="Chapman S."/>
            <person name="Cusick C."/>
            <person name="Shea T."/>
            <person name="Young S."/>
            <person name="Neafsey D."/>
            <person name="Nusbaum C."/>
            <person name="Birren B."/>
        </authorList>
    </citation>
    <scope>NUCLEOTIDE SEQUENCE [LARGE SCALE GENOMIC DNA]</scope>
    <source>
        <strain evidence="2">9E7_DIV0242</strain>
    </source>
</reference>
<proteinExistence type="predicted"/>
<gene>
    <name evidence="2" type="ORF">A5888_001719</name>
    <name evidence="3" type="ORF">A5888_002956</name>
</gene>
<evidence type="ECO:0000313" key="2">
    <source>
        <dbReference type="EMBL" id="OTP17581.1"/>
    </source>
</evidence>
<evidence type="ECO:0000313" key="3">
    <source>
        <dbReference type="EMBL" id="WYJ91188.1"/>
    </source>
</evidence>
<sequence>MATPSKTRSQILNGWGTADSGPINPQETIFSANIRALVESTKWIDEGIDSITTNAENDILTIVYANGSTQTVNLPKYVETVEITEGVITFKDVSGNVLAVSPKFATFAELESEATDRKAADIALAADLAIETKARQDADTALQEYIDDEIATEKAARKAADTTLQENIDAEAATRKSADDAEATTRKAADDQLAADLAAEATARSQADVQLQANINDEAAERIAEDGAIRSELAQETTERKAADTELQTKLIAEETARTQGDADLQTQIDTFQDKLDAEETARVDGDETLQTGIDTINSTLSSYSDRLDKIEAKTQVQTYNFDDTNAHVISMGEISFITRANGSNSNGYPTIHLFARNDTENDMGIGFAGYVEYDGAATQQTNSDYSTIASGSETNRFDIDNIGLGYGSSNELGTINFTVATSVGSVFKVLVTCPSFGSNGVKTVAFTVQRISDVIVS</sequence>
<dbReference type="AlphaFoldDB" id="A0A242K8T2"/>